<organism evidence="2 3">
    <name type="scientific">Eisenbergiella massiliensis</name>
    <dbReference type="NCBI Taxonomy" id="1720294"/>
    <lineage>
        <taxon>Bacteria</taxon>
        <taxon>Bacillati</taxon>
        <taxon>Bacillota</taxon>
        <taxon>Clostridia</taxon>
        <taxon>Lachnospirales</taxon>
        <taxon>Lachnospiraceae</taxon>
        <taxon>Eisenbergiella</taxon>
    </lineage>
</organism>
<sequence length="234" mass="26437">MVETFKLLIDAVPQTSCDMQEWNIKVKNEKGYTLIELIVTFVLIGIFMLSATAVTSAFMRVHLKVTSASKGQTVADTILEKINGEISQAQREYLPDTETENINYSVLIEHGPENGDEGRKDRIKYINKDGIVVQCGLIEDVASDKTKEKAAAGNLDNEMLVFHYNAVDEEDIVDWYYGSPTYMGMKISQLQFDLVGDNAIKVTVTLYNKKTGYRFTTFKMVECYNLRNGDIVEK</sequence>
<evidence type="ECO:0000313" key="3">
    <source>
        <dbReference type="Proteomes" id="UP000260812"/>
    </source>
</evidence>
<dbReference type="NCBIfam" id="TIGR02532">
    <property type="entry name" value="IV_pilin_GFxxxE"/>
    <property type="match status" value="1"/>
</dbReference>
<dbReference type="PROSITE" id="PS00409">
    <property type="entry name" value="PROKAR_NTER_METHYL"/>
    <property type="match status" value="1"/>
</dbReference>
<name>A0A3E3HVB5_9FIRM</name>
<feature type="transmembrane region" description="Helical" evidence="1">
    <location>
        <begin position="37"/>
        <end position="59"/>
    </location>
</feature>
<dbReference type="AlphaFoldDB" id="A0A3E3HVB5"/>
<dbReference type="Pfam" id="PF07963">
    <property type="entry name" value="N_methyl"/>
    <property type="match status" value="1"/>
</dbReference>
<evidence type="ECO:0000256" key="1">
    <source>
        <dbReference type="SAM" id="Phobius"/>
    </source>
</evidence>
<keyword evidence="1" id="KW-1133">Transmembrane helix</keyword>
<keyword evidence="1" id="KW-0812">Transmembrane</keyword>
<dbReference type="EMBL" id="QVLV01000037">
    <property type="protein sequence ID" value="RGE55769.1"/>
    <property type="molecule type" value="Genomic_DNA"/>
</dbReference>
<dbReference type="InterPro" id="IPR012902">
    <property type="entry name" value="N_methyl_site"/>
</dbReference>
<dbReference type="GeneID" id="97990509"/>
<dbReference type="RefSeq" id="WP_117545863.1">
    <property type="nucleotide sequence ID" value="NZ_QVLV01000037.1"/>
</dbReference>
<accession>A0A3E3HVB5</accession>
<proteinExistence type="predicted"/>
<keyword evidence="3" id="KW-1185">Reference proteome</keyword>
<gene>
    <name evidence="2" type="ORF">DXC51_27570</name>
</gene>
<evidence type="ECO:0000313" key="2">
    <source>
        <dbReference type="EMBL" id="RGE55769.1"/>
    </source>
</evidence>
<dbReference type="Proteomes" id="UP000260812">
    <property type="component" value="Unassembled WGS sequence"/>
</dbReference>
<comment type="caution">
    <text evidence="2">The sequence shown here is derived from an EMBL/GenBank/DDBJ whole genome shotgun (WGS) entry which is preliminary data.</text>
</comment>
<reference evidence="2" key="1">
    <citation type="submission" date="2018-08" db="EMBL/GenBank/DDBJ databases">
        <title>A genome reference for cultivated species of the human gut microbiota.</title>
        <authorList>
            <person name="Zou Y."/>
            <person name="Xue W."/>
            <person name="Luo G."/>
        </authorList>
    </citation>
    <scope>NUCLEOTIDE SEQUENCE [LARGE SCALE GENOMIC DNA]</scope>
    <source>
        <strain evidence="2">TF05-5AC</strain>
    </source>
</reference>
<keyword evidence="1" id="KW-0472">Membrane</keyword>
<protein>
    <submittedName>
        <fullName evidence="2">Type II secretion system protein</fullName>
    </submittedName>
</protein>